<dbReference type="EMBL" id="KL584716">
    <property type="protein sequence ID" value="KEQ70697.1"/>
    <property type="molecule type" value="Genomic_DNA"/>
</dbReference>
<gene>
    <name evidence="1" type="ORF">M436DRAFT_52982</name>
</gene>
<reference evidence="1 2" key="1">
    <citation type="journal article" date="2014" name="BMC Genomics">
        <title>Genome sequencing of four Aureobasidium pullulans varieties: biotechnological potential, stress tolerance, and description of new species.</title>
        <authorList>
            <person name="Gostin Ar C."/>
            <person name="Ohm R.A."/>
            <person name="Kogej T."/>
            <person name="Sonjak S."/>
            <person name="Turk M."/>
            <person name="Zajc J."/>
            <person name="Zalar P."/>
            <person name="Grube M."/>
            <person name="Sun H."/>
            <person name="Han J."/>
            <person name="Sharma A."/>
            <person name="Chiniquy J."/>
            <person name="Ngan C.Y."/>
            <person name="Lipzen A."/>
            <person name="Barry K."/>
            <person name="Grigoriev I.V."/>
            <person name="Gunde-Cimerman N."/>
        </authorList>
    </citation>
    <scope>NUCLEOTIDE SEQUENCE [LARGE SCALE GENOMIC DNA]</scope>
    <source>
        <strain evidence="1 2">CBS 147.97</strain>
    </source>
</reference>
<protein>
    <submittedName>
        <fullName evidence="1">Uncharacterized protein</fullName>
    </submittedName>
</protein>
<dbReference type="PANTHER" id="PTHR38797:SF4">
    <property type="entry name" value="NUCLEAR PORE COMPLEX PROTEIN NUP85"/>
    <property type="match status" value="1"/>
</dbReference>
<accession>A0A074WLQ1</accession>
<sequence>MTCAPVWATCARENRRMHTQNPDVMNEDLQAIDAIEYFLTGGLSIPKAARCIADICEPCLRTRQRNDIAILWAIICQAARSIDGDAPAQLAELVIALRNQPDVISSSGRVVEFGYWVYWRDLPKFSQMFWEYGMTIADPDCNDAEWHAQAPELLNITIFAANLMVHADRKPNVSFAASIAMYEGVDWPYDDTRELREMWRMYLPPAATWIMIAGSKIRELCFMDQLPDDDNKHSVQSQWEGRTYCAGRWTFWKRRFWELAWDTAIDMPCRVYAKAAHEIMDRLDDEA</sequence>
<name>A0A074WLQ1_9PEZI</name>
<dbReference type="RefSeq" id="XP_013424844.1">
    <property type="nucleotide sequence ID" value="XM_013569390.1"/>
</dbReference>
<organism evidence="1 2">
    <name type="scientific">Aureobasidium namibiae CBS 147.97</name>
    <dbReference type="NCBI Taxonomy" id="1043004"/>
    <lineage>
        <taxon>Eukaryota</taxon>
        <taxon>Fungi</taxon>
        <taxon>Dikarya</taxon>
        <taxon>Ascomycota</taxon>
        <taxon>Pezizomycotina</taxon>
        <taxon>Dothideomycetes</taxon>
        <taxon>Dothideomycetidae</taxon>
        <taxon>Dothideales</taxon>
        <taxon>Saccotheciaceae</taxon>
        <taxon>Aureobasidium</taxon>
    </lineage>
</organism>
<evidence type="ECO:0000313" key="1">
    <source>
        <dbReference type="EMBL" id="KEQ70697.1"/>
    </source>
</evidence>
<dbReference type="OrthoDB" id="3350591at2759"/>
<dbReference type="InterPro" id="IPR022085">
    <property type="entry name" value="OpdG"/>
</dbReference>
<keyword evidence="2" id="KW-1185">Reference proteome</keyword>
<dbReference type="Proteomes" id="UP000027730">
    <property type="component" value="Unassembled WGS sequence"/>
</dbReference>
<dbReference type="InterPro" id="IPR053204">
    <property type="entry name" value="Oxopyrrolidines_Biosynth-assoc"/>
</dbReference>
<dbReference type="GeneID" id="25411691"/>
<dbReference type="HOGENOM" id="CLU_087642_0_0_1"/>
<proteinExistence type="predicted"/>
<dbReference type="AlphaFoldDB" id="A0A074WLQ1"/>
<dbReference type="Pfam" id="PF12311">
    <property type="entry name" value="DUF3632"/>
    <property type="match status" value="1"/>
</dbReference>
<dbReference type="PANTHER" id="PTHR38797">
    <property type="entry name" value="NUCLEAR PORE COMPLEX PROTEIN NUP85-RELATED"/>
    <property type="match status" value="1"/>
</dbReference>
<evidence type="ECO:0000313" key="2">
    <source>
        <dbReference type="Proteomes" id="UP000027730"/>
    </source>
</evidence>
<dbReference type="STRING" id="1043004.A0A074WLQ1"/>